<name>F8SK18_BPPA3</name>
<dbReference type="KEGG" id="vg:26643673"/>
<gene>
    <name evidence="1" type="primary">145</name>
</gene>
<dbReference type="GeneID" id="26643673"/>
<sequence>MEGPYAVIFFYVSANVNVADVVGRYAMERADGCSVTVFPVIGTSIYSSGSIGIPMVSRNTRTTSRFVAYCPRFPGILTPRRSCSIGRRLKLITCEPVKFKLVEVARIVTRELHCPCNQISILSHVTSLNVMGGLILLAALNSLSKA</sequence>
<dbReference type="Proteomes" id="UP000008388">
    <property type="component" value="Segment"/>
</dbReference>
<organismHost>
    <name type="scientific">Pseudomonas aeruginosa</name>
    <dbReference type="NCBI Taxonomy" id="287"/>
</organismHost>
<dbReference type="EMBL" id="HQ630627">
    <property type="protein sequence ID" value="AEH03568.1"/>
    <property type="molecule type" value="Genomic_DNA"/>
</dbReference>
<organism evidence="1 2">
    <name type="scientific">Pseudomonas phage PhiPA3</name>
    <name type="common">Pseudomonas aeruginosa phage PhiPA3</name>
    <dbReference type="NCBI Taxonomy" id="998086"/>
    <lineage>
        <taxon>Viruses</taxon>
        <taxon>Duplodnaviria</taxon>
        <taxon>Heunggongvirae</taxon>
        <taxon>Uroviricota</taxon>
        <taxon>Caudoviricetes</taxon>
        <taxon>Chimalliviridae</taxon>
        <taxon>Miltoncavirus</taxon>
        <taxon>Miltoncavirus PhiPA3</taxon>
    </lineage>
</organism>
<accession>F8SK18</accession>
<evidence type="ECO:0000313" key="1">
    <source>
        <dbReference type="EMBL" id="AEH03568.1"/>
    </source>
</evidence>
<dbReference type="RefSeq" id="YP_009217224.1">
    <property type="nucleotide sequence ID" value="NC_028999.1"/>
</dbReference>
<reference evidence="1 2" key="1">
    <citation type="journal article" date="2011" name="Microbiology">
        <title>The Pseudomonas aeruginosa generalized transducing phage phiPA3 is a new member of the phiKZ-like group of 'jumbo' phages, and infects model laboratory strains and clinical isolates from cystic fibrosis patients.</title>
        <authorList>
            <person name="Monson R."/>
            <person name="Foulds I."/>
            <person name="Foweraker J."/>
            <person name="Welch M."/>
            <person name="Salmond G.P."/>
        </authorList>
    </citation>
    <scope>NUCLEOTIDE SEQUENCE [LARGE SCALE GENOMIC DNA]</scope>
</reference>
<proteinExistence type="predicted"/>
<keyword evidence="2" id="KW-1185">Reference proteome</keyword>
<evidence type="ECO:0000313" key="2">
    <source>
        <dbReference type="Proteomes" id="UP000008388"/>
    </source>
</evidence>
<protein>
    <submittedName>
        <fullName evidence="1">Uncharacterized protein 145</fullName>
    </submittedName>
</protein>